<dbReference type="InterPro" id="IPR031165">
    <property type="entry name" value="GNAT_YJDJ"/>
</dbReference>
<dbReference type="STRING" id="1045773.SAMN05216555_104214"/>
<reference evidence="2" key="1">
    <citation type="submission" date="2016-10" db="EMBL/GenBank/DDBJ databases">
        <authorList>
            <person name="Varghese N."/>
            <person name="Submissions S."/>
        </authorList>
    </citation>
    <scope>NUCLEOTIDE SEQUENCE [LARGE SCALE GENOMIC DNA]</scope>
    <source>
        <strain evidence="2">CGMCC 1.10783</strain>
    </source>
</reference>
<evidence type="ECO:0000313" key="1">
    <source>
        <dbReference type="EMBL" id="SDI78047.1"/>
    </source>
</evidence>
<evidence type="ECO:0000313" key="2">
    <source>
        <dbReference type="Proteomes" id="UP000182130"/>
    </source>
</evidence>
<dbReference type="InterPro" id="IPR045057">
    <property type="entry name" value="Gcn5-rel_NAT"/>
</dbReference>
<organism evidence="1 2">
    <name type="scientific">Arthrobacter cupressi</name>
    <dbReference type="NCBI Taxonomy" id="1045773"/>
    <lineage>
        <taxon>Bacteria</taxon>
        <taxon>Bacillati</taxon>
        <taxon>Actinomycetota</taxon>
        <taxon>Actinomycetes</taxon>
        <taxon>Micrococcales</taxon>
        <taxon>Micrococcaceae</taxon>
        <taxon>Arthrobacter</taxon>
    </lineage>
</organism>
<dbReference type="OrthoDB" id="5405911at2"/>
<dbReference type="Pfam" id="PF14542">
    <property type="entry name" value="Acetyltransf_CG"/>
    <property type="match status" value="1"/>
</dbReference>
<dbReference type="PROSITE" id="PS51729">
    <property type="entry name" value="GNAT_YJDJ"/>
    <property type="match status" value="1"/>
</dbReference>
<sequence>MTEFTDSLAESFHGDVTTVRNDKFHRYELLVNGEIAVISQFMDRPGHIDFMHTETREKFKGRGLARVLARFALDDVVASGKRIIPHCPYIAAYLRKHEGYELDVDWPAEPPVGEPGNE</sequence>
<dbReference type="PANTHER" id="PTHR31435">
    <property type="entry name" value="PROTEIN NATD1"/>
    <property type="match status" value="1"/>
</dbReference>
<name>A0A1G8NDA5_9MICC</name>
<dbReference type="InterPro" id="IPR016181">
    <property type="entry name" value="Acyl_CoA_acyltransferase"/>
</dbReference>
<accession>A0A1G8NDA5</accession>
<keyword evidence="2" id="KW-1185">Reference proteome</keyword>
<dbReference type="PANTHER" id="PTHR31435:SF10">
    <property type="entry name" value="BSR4717 PROTEIN"/>
    <property type="match status" value="1"/>
</dbReference>
<proteinExistence type="predicted"/>
<dbReference type="AlphaFoldDB" id="A0A1G8NDA5"/>
<dbReference type="Gene3D" id="3.40.630.30">
    <property type="match status" value="1"/>
</dbReference>
<dbReference type="EMBL" id="FNEI01000004">
    <property type="protein sequence ID" value="SDI78047.1"/>
    <property type="molecule type" value="Genomic_DNA"/>
</dbReference>
<dbReference type="SUPFAM" id="SSF55729">
    <property type="entry name" value="Acyl-CoA N-acyltransferases (Nat)"/>
    <property type="match status" value="1"/>
</dbReference>
<dbReference type="Proteomes" id="UP000182130">
    <property type="component" value="Unassembled WGS sequence"/>
</dbReference>
<gene>
    <name evidence="1" type="ORF">SAMN05216555_104214</name>
</gene>
<protein>
    <submittedName>
        <fullName evidence="1">Uncharacterized protein</fullName>
    </submittedName>
</protein>
<dbReference type="RefSeq" id="WP_074587993.1">
    <property type="nucleotide sequence ID" value="NZ_FNEI01000004.1"/>
</dbReference>